<evidence type="ECO:0008006" key="5">
    <source>
        <dbReference type="Google" id="ProtNLM"/>
    </source>
</evidence>
<keyword evidence="2" id="KW-0732">Signal</keyword>
<dbReference type="RefSeq" id="WP_073853402.1">
    <property type="nucleotide sequence ID" value="NZ_BAAATC010000018.1"/>
</dbReference>
<dbReference type="Proteomes" id="UP000220340">
    <property type="component" value="Unassembled WGS sequence"/>
</dbReference>
<sequence>MHGFLRPRLGLAAAGLAAVTAAAVLTAPPPAVAAPPPAITTDVRLTATSVPPGGLVVSFLRNQAVYCSLICPLLVQTGVTAATTTLQTPGRFLAALSAGDVLKAVGVAAASVTGPTRAAAQQAIDVDQAIPAQRALNAFEVGVVGLLNVLPAARGGLPAVLSALDRARRDTYAALNLPFVPDPTPTVMPRGVFQVAVIAAIDVVAAVIFPAFNTVLAGVFAVPDAMAQELARTGNPVRALRAGVDTAAQVANTAGAVIKHAVVDAVDDIRAAADQQRQQQAPPQPQPRTERRTPETVAPSASGDDRRVSADDEQSPTMTPRRHRQSDPLRTAGSDPRPAEQDPVRTDHPRPTVGHDTDTDAHAGSGTPAPSAHGHSGDSPDRQAGESHRSRREAARSTEHHDG</sequence>
<keyword evidence="4" id="KW-1185">Reference proteome</keyword>
<dbReference type="OrthoDB" id="4628712at2"/>
<feature type="compositionally biased region" description="Basic and acidic residues" evidence="1">
    <location>
        <begin position="337"/>
        <end position="361"/>
    </location>
</feature>
<feature type="chain" id="PRO_5011899173" description="PE-PPE domain-containing protein" evidence="2">
    <location>
        <begin position="34"/>
        <end position="403"/>
    </location>
</feature>
<comment type="caution">
    <text evidence="3">The sequence shown here is derived from an EMBL/GenBank/DDBJ whole genome shotgun (WGS) entry which is preliminary data.</text>
</comment>
<feature type="signal peptide" evidence="2">
    <location>
        <begin position="1"/>
        <end position="33"/>
    </location>
</feature>
<name>A0A1Q4HL37_9MYCO</name>
<accession>A0A1Q4HL37</accession>
<feature type="region of interest" description="Disordered" evidence="1">
    <location>
        <begin position="273"/>
        <end position="403"/>
    </location>
</feature>
<evidence type="ECO:0000313" key="4">
    <source>
        <dbReference type="Proteomes" id="UP000220340"/>
    </source>
</evidence>
<reference evidence="3 4" key="1">
    <citation type="submission" date="2017-10" db="EMBL/GenBank/DDBJ databases">
        <title>The new phylogeny of genus Mycobacterium.</title>
        <authorList>
            <person name="Tortoli E."/>
            <person name="Trovato A."/>
            <person name="Cirillo D.M."/>
        </authorList>
    </citation>
    <scope>NUCLEOTIDE SEQUENCE [LARGE SCALE GENOMIC DNA]</scope>
    <source>
        <strain evidence="3 4">IP141170001</strain>
    </source>
</reference>
<proteinExistence type="predicted"/>
<evidence type="ECO:0000256" key="2">
    <source>
        <dbReference type="SAM" id="SignalP"/>
    </source>
</evidence>
<dbReference type="AlphaFoldDB" id="A0A1Q4HL37"/>
<gene>
    <name evidence="3" type="ORF">CRI78_02260</name>
</gene>
<protein>
    <recommendedName>
        <fullName evidence="5">PE-PPE domain-containing protein</fullName>
    </recommendedName>
</protein>
<feature type="compositionally biased region" description="Basic and acidic residues" evidence="1">
    <location>
        <begin position="375"/>
        <end position="403"/>
    </location>
</feature>
<organism evidence="3 4">
    <name type="scientific">Mycolicibacterium diernhoferi</name>
    <dbReference type="NCBI Taxonomy" id="1801"/>
    <lineage>
        <taxon>Bacteria</taxon>
        <taxon>Bacillati</taxon>
        <taxon>Actinomycetota</taxon>
        <taxon>Actinomycetes</taxon>
        <taxon>Mycobacteriales</taxon>
        <taxon>Mycobacteriaceae</taxon>
        <taxon>Mycolicibacterium</taxon>
    </lineage>
</organism>
<evidence type="ECO:0000256" key="1">
    <source>
        <dbReference type="SAM" id="MobiDB-lite"/>
    </source>
</evidence>
<evidence type="ECO:0000313" key="3">
    <source>
        <dbReference type="EMBL" id="PEG56217.1"/>
    </source>
</evidence>
<dbReference type="STRING" id="1801.BRW64_01120"/>
<dbReference type="EMBL" id="PDCR01000002">
    <property type="protein sequence ID" value="PEG56217.1"/>
    <property type="molecule type" value="Genomic_DNA"/>
</dbReference>